<comment type="caution">
    <text evidence="7">The sequence shown here is derived from an EMBL/GenBank/DDBJ whole genome shotgun (WGS) entry which is preliminary data.</text>
</comment>
<dbReference type="SMART" id="SM00356">
    <property type="entry name" value="ZnF_C3H1"/>
    <property type="match status" value="4"/>
</dbReference>
<dbReference type="Gene3D" id="3.30.1370.210">
    <property type="match status" value="2"/>
</dbReference>
<reference evidence="7" key="1">
    <citation type="submission" date="2019-04" db="EMBL/GenBank/DDBJ databases">
        <title>Sequencing of skin fungus with MAO and IRED activity.</title>
        <authorList>
            <person name="Marsaioli A.J."/>
            <person name="Bonatto J.M.C."/>
            <person name="Reis Junior O."/>
        </authorList>
    </citation>
    <scope>NUCLEOTIDE SEQUENCE</scope>
    <source>
        <strain evidence="7">30M1</strain>
    </source>
</reference>
<evidence type="ECO:0000256" key="4">
    <source>
        <dbReference type="PROSITE-ProRule" id="PRU00723"/>
    </source>
</evidence>
<protein>
    <recommendedName>
        <fullName evidence="6">C3H1-type domain-containing protein</fullName>
    </recommendedName>
</protein>
<feature type="compositionally biased region" description="Low complexity" evidence="5">
    <location>
        <begin position="640"/>
        <end position="649"/>
    </location>
</feature>
<feature type="compositionally biased region" description="Basic and acidic residues" evidence="5">
    <location>
        <begin position="654"/>
        <end position="675"/>
    </location>
</feature>
<dbReference type="InterPro" id="IPR016197">
    <property type="entry name" value="Chromo-like_dom_sf"/>
</dbReference>
<dbReference type="OrthoDB" id="1918685at2759"/>
<dbReference type="Proteomes" id="UP000801428">
    <property type="component" value="Unassembled WGS sequence"/>
</dbReference>
<evidence type="ECO:0000313" key="8">
    <source>
        <dbReference type="Proteomes" id="UP000801428"/>
    </source>
</evidence>
<feature type="zinc finger region" description="C3H1-type" evidence="4">
    <location>
        <begin position="313"/>
        <end position="337"/>
    </location>
</feature>
<feature type="domain" description="C3H1-type" evidence="6">
    <location>
        <begin position="390"/>
        <end position="419"/>
    </location>
</feature>
<accession>A0A9P4TCB3</accession>
<dbReference type="EMBL" id="SWKU01000014">
    <property type="protein sequence ID" value="KAF3000883.1"/>
    <property type="molecule type" value="Genomic_DNA"/>
</dbReference>
<feature type="region of interest" description="Disordered" evidence="5">
    <location>
        <begin position="586"/>
        <end position="675"/>
    </location>
</feature>
<feature type="region of interest" description="Disordered" evidence="5">
    <location>
        <begin position="213"/>
        <end position="242"/>
    </location>
</feature>
<dbReference type="PROSITE" id="PS50103">
    <property type="entry name" value="ZF_C3H1"/>
    <property type="match status" value="3"/>
</dbReference>
<sequence>MSPLEDLRAAMSGPPEVFQDYDTDTVSVTSTVPEDAPFYTISCIIGERAGYEDCYLCLWDGYPLSECTWEPPHHLDGTDTIARWNVIKQTLGNKAFESLNQKHIADFEQAKEASDAAKTRRKQKREKKRRQMQRRSRRIVDDSESSDEEPLAMAPREAPQRHSTGAIKFVDEPTAKQRREWSTDHHYSKLKYRGLAEKRCRTESTPDFSALSFVNAQPPTLPRPAPPRSTDDPYGRREPTHRRVEEDHLVPLKDWERRKIPLMCYQFYHSLSCPFGPIECKFMHRELDPQGNPYAVGEADGYVKPKHRIPPLTCLYWLRGNKCKKSSEDCVYAHNNTGWTDYKGAPMEIRHLPPDRTAEHETERTAERTAEPTAERTAERTARSVKPRDRSPPLTCYFWLTGNRCRESSEKCAYAHENTGWTELNGSPTEIKDLPPNLTAWIIKPKEIRQSLPERTDEIGKPPTRPKDITCHFWLNGDDGCSKPDKVCLYAHRNTGWTIPHANRKLGPVPIDPTRKPRGVLPKEATPPVTCPYWLRSEKSCDWPQDECRYAHWNTGWAPPGLTFDTPWSIDPNERPRSEILAARKSSSTLGPSVSHHNGEPASATGRTVPSGPRSAAKKLSWFRKTDPIHASSQTGQGGLPTHTPLSTPHHTKKQADGAEKHVNNKKRAEDTEKRADDAAAWIYKNTLIDPTTILKKTPVQSLAAMQNASSYKHSDLQLSQLRRKIGGLWDLDFVCMFNSGRPGDTNMLARNALLLYSPQDHPQEIELISQWLLTHDVRVQNFWNDGGWVKFAESVARDKSGVIIAHPDFDRYIEIPSFGKVLAHDVRVWSVGVQPSGQFVAGAHPEPPEMRRDCVGLFPHGGFIYITNEVFEQTPQLALKIIQLFFDKIEQLRKLDGPVSTWLEVVDACLLWRICVRPELMEYLYQKCKDNDAELAAENSHFLSYYELYLLLFQTSYIEQDPATGWQAPLSSIEDKYPIMSMRREYAENPALDYFNLSAEDANSNVIGYYAALHSADLRRMYRKFYVVHTNPSTADAQHWLDTIHNISGVMSPKQCIEELSKPGKESLIDFLDWAMKPKEEVNEEGKKKGAAPDDEVMGDAPMDISPARSIVEVEHTAY</sequence>
<organism evidence="7 8">
    <name type="scientific">Curvularia kusanoi</name>
    <name type="common">Cochliobolus kusanoi</name>
    <dbReference type="NCBI Taxonomy" id="90978"/>
    <lineage>
        <taxon>Eukaryota</taxon>
        <taxon>Fungi</taxon>
        <taxon>Dikarya</taxon>
        <taxon>Ascomycota</taxon>
        <taxon>Pezizomycotina</taxon>
        <taxon>Dothideomycetes</taxon>
        <taxon>Pleosporomycetidae</taxon>
        <taxon>Pleosporales</taxon>
        <taxon>Pleosporineae</taxon>
        <taxon>Pleosporaceae</taxon>
        <taxon>Curvularia</taxon>
    </lineage>
</organism>
<evidence type="ECO:0000313" key="7">
    <source>
        <dbReference type="EMBL" id="KAF3000883.1"/>
    </source>
</evidence>
<keyword evidence="3" id="KW-0539">Nucleus</keyword>
<dbReference type="InterPro" id="IPR051219">
    <property type="entry name" value="Heterochromatin_chromo-domain"/>
</dbReference>
<dbReference type="InterPro" id="IPR000571">
    <property type="entry name" value="Znf_CCCH"/>
</dbReference>
<dbReference type="Gene3D" id="2.40.50.40">
    <property type="match status" value="1"/>
</dbReference>
<feature type="region of interest" description="Disordered" evidence="5">
    <location>
        <begin position="109"/>
        <end position="183"/>
    </location>
</feature>
<dbReference type="AlphaFoldDB" id="A0A9P4TCB3"/>
<feature type="region of interest" description="Disordered" evidence="5">
    <location>
        <begin position="354"/>
        <end position="389"/>
    </location>
</feature>
<dbReference type="GO" id="GO:0005634">
    <property type="term" value="C:nucleus"/>
    <property type="evidence" value="ECO:0007669"/>
    <property type="project" value="UniProtKB-SubCell"/>
</dbReference>
<keyword evidence="4" id="KW-0863">Zinc-finger</keyword>
<feature type="domain" description="C3H1-type" evidence="6">
    <location>
        <begin position="313"/>
        <end position="337"/>
    </location>
</feature>
<feature type="compositionally biased region" description="Basic and acidic residues" evidence="5">
    <location>
        <begin position="229"/>
        <end position="242"/>
    </location>
</feature>
<feature type="compositionally biased region" description="Basic residues" evidence="5">
    <location>
        <begin position="119"/>
        <end position="137"/>
    </location>
</feature>
<keyword evidence="4" id="KW-0862">Zinc</keyword>
<dbReference type="PANTHER" id="PTHR22812">
    <property type="entry name" value="CHROMOBOX PROTEIN"/>
    <property type="match status" value="1"/>
</dbReference>
<keyword evidence="4" id="KW-0479">Metal-binding</keyword>
<keyword evidence="8" id="KW-1185">Reference proteome</keyword>
<evidence type="ECO:0000256" key="3">
    <source>
        <dbReference type="ARBA" id="ARBA00023242"/>
    </source>
</evidence>
<dbReference type="SUPFAM" id="SSF54160">
    <property type="entry name" value="Chromo domain-like"/>
    <property type="match status" value="1"/>
</dbReference>
<dbReference type="GO" id="GO:0008270">
    <property type="term" value="F:zinc ion binding"/>
    <property type="evidence" value="ECO:0007669"/>
    <property type="project" value="UniProtKB-KW"/>
</dbReference>
<feature type="region of interest" description="Disordered" evidence="5">
    <location>
        <begin position="1082"/>
        <end position="1107"/>
    </location>
</feature>
<feature type="compositionally biased region" description="Basic and acidic residues" evidence="5">
    <location>
        <begin position="1082"/>
        <end position="1093"/>
    </location>
</feature>
<feature type="zinc finger region" description="C3H1-type" evidence="4">
    <location>
        <begin position="390"/>
        <end position="419"/>
    </location>
</feature>
<evidence type="ECO:0000259" key="6">
    <source>
        <dbReference type="PROSITE" id="PS50103"/>
    </source>
</evidence>
<feature type="compositionally biased region" description="Polar residues" evidence="5">
    <location>
        <begin position="586"/>
        <end position="596"/>
    </location>
</feature>
<evidence type="ECO:0000256" key="1">
    <source>
        <dbReference type="ARBA" id="ARBA00004123"/>
    </source>
</evidence>
<feature type="zinc finger region" description="C3H1-type" evidence="4">
    <location>
        <begin position="525"/>
        <end position="555"/>
    </location>
</feature>
<comment type="subunit">
    <text evidence="2">Component of the NuA4 histone acetyltransferase complex.</text>
</comment>
<feature type="domain" description="C3H1-type" evidence="6">
    <location>
        <begin position="525"/>
        <end position="555"/>
    </location>
</feature>
<evidence type="ECO:0000256" key="5">
    <source>
        <dbReference type="SAM" id="MobiDB-lite"/>
    </source>
</evidence>
<proteinExistence type="predicted"/>
<evidence type="ECO:0000256" key="2">
    <source>
        <dbReference type="ARBA" id="ARBA00011353"/>
    </source>
</evidence>
<gene>
    <name evidence="7" type="ORF">E8E13_007818</name>
</gene>
<feature type="compositionally biased region" description="Basic and acidic residues" evidence="5">
    <location>
        <begin position="169"/>
        <end position="183"/>
    </location>
</feature>
<name>A0A9P4TCB3_CURKU</name>
<comment type="subcellular location">
    <subcellularLocation>
        <location evidence="1">Nucleus</location>
    </subcellularLocation>
</comment>
<feature type="compositionally biased region" description="Basic and acidic residues" evidence="5">
    <location>
        <begin position="109"/>
        <end position="118"/>
    </location>
</feature>